<keyword evidence="3" id="KW-1185">Reference proteome</keyword>
<dbReference type="Proteomes" id="UP000460157">
    <property type="component" value="Unassembled WGS sequence"/>
</dbReference>
<feature type="transmembrane region" description="Helical" evidence="1">
    <location>
        <begin position="99"/>
        <end position="121"/>
    </location>
</feature>
<feature type="transmembrane region" description="Helical" evidence="1">
    <location>
        <begin position="48"/>
        <end position="65"/>
    </location>
</feature>
<comment type="caution">
    <text evidence="2">The sequence shown here is derived from an EMBL/GenBank/DDBJ whole genome shotgun (WGS) entry which is preliminary data.</text>
</comment>
<dbReference type="OrthoDB" id="3693039at2"/>
<protein>
    <submittedName>
        <fullName evidence="2">DUF4345 domain-containing protein</fullName>
    </submittedName>
</protein>
<keyword evidence="1" id="KW-0812">Transmembrane</keyword>
<proteinExistence type="predicted"/>
<keyword evidence="1" id="KW-0472">Membrane</keyword>
<dbReference type="EMBL" id="WRPM01000031">
    <property type="protein sequence ID" value="MVT25637.1"/>
    <property type="molecule type" value="Genomic_DNA"/>
</dbReference>
<name>A0A7K1UGN6_9MICC</name>
<evidence type="ECO:0000313" key="3">
    <source>
        <dbReference type="Proteomes" id="UP000460157"/>
    </source>
</evidence>
<sequence length="142" mass="15455">MSVQILRVVLIVLSLIPLATGLNGIVQGPPGLPEPTTATATLDSEYRFVNVFWLGAGGVLFWSAWQVVERAAAARFVLVLAALGGLARLWSVVQTDWPHPIFIGTIVLELVVVPAVIWWHWRVTRGGARRLSPVAQLQQQGS</sequence>
<dbReference type="InterPro" id="IPR025597">
    <property type="entry name" value="DUF4345"/>
</dbReference>
<reference evidence="2 3" key="1">
    <citation type="submission" date="2019-12" db="EMBL/GenBank/DDBJ databases">
        <title>Nesterenkonia muleiensis sp. nov., a novel actinobacterium isolated from sap of Populus euphratica.</title>
        <authorList>
            <person name="Wang R."/>
        </authorList>
    </citation>
    <scope>NUCLEOTIDE SEQUENCE [LARGE SCALE GENOMIC DNA]</scope>
    <source>
        <strain evidence="2 3">F10</strain>
    </source>
</reference>
<accession>A0A7K1UGN6</accession>
<dbReference type="RefSeq" id="WP_157321766.1">
    <property type="nucleotide sequence ID" value="NZ_BMFX01000007.1"/>
</dbReference>
<dbReference type="Pfam" id="PF14248">
    <property type="entry name" value="DUF4345"/>
    <property type="match status" value="1"/>
</dbReference>
<keyword evidence="1" id="KW-1133">Transmembrane helix</keyword>
<organism evidence="2 3">
    <name type="scientific">Nesterenkonia alkaliphila</name>
    <dbReference type="NCBI Taxonomy" id="1463631"/>
    <lineage>
        <taxon>Bacteria</taxon>
        <taxon>Bacillati</taxon>
        <taxon>Actinomycetota</taxon>
        <taxon>Actinomycetes</taxon>
        <taxon>Micrococcales</taxon>
        <taxon>Micrococcaceae</taxon>
        <taxon>Nesterenkonia</taxon>
    </lineage>
</organism>
<evidence type="ECO:0000256" key="1">
    <source>
        <dbReference type="SAM" id="Phobius"/>
    </source>
</evidence>
<gene>
    <name evidence="2" type="ORF">GNZ21_04550</name>
</gene>
<feature type="transmembrane region" description="Helical" evidence="1">
    <location>
        <begin position="72"/>
        <end position="93"/>
    </location>
</feature>
<evidence type="ECO:0000313" key="2">
    <source>
        <dbReference type="EMBL" id="MVT25637.1"/>
    </source>
</evidence>
<dbReference type="AlphaFoldDB" id="A0A7K1UGN6"/>